<organism evidence="3 4">
    <name type="scientific">Neocallimastix californiae</name>
    <dbReference type="NCBI Taxonomy" id="1754190"/>
    <lineage>
        <taxon>Eukaryota</taxon>
        <taxon>Fungi</taxon>
        <taxon>Fungi incertae sedis</taxon>
        <taxon>Chytridiomycota</taxon>
        <taxon>Chytridiomycota incertae sedis</taxon>
        <taxon>Neocallimastigomycetes</taxon>
        <taxon>Neocallimastigales</taxon>
        <taxon>Neocallimastigaceae</taxon>
        <taxon>Neocallimastix</taxon>
    </lineage>
</organism>
<dbReference type="CDD" id="cd23814">
    <property type="entry name" value="UEV_AKTIP"/>
    <property type="match status" value="1"/>
</dbReference>
<reference evidence="3 4" key="1">
    <citation type="submission" date="2016-08" db="EMBL/GenBank/DDBJ databases">
        <title>A Parts List for Fungal Cellulosomes Revealed by Comparative Genomics.</title>
        <authorList>
            <consortium name="DOE Joint Genome Institute"/>
            <person name="Haitjema C.H."/>
            <person name="Gilmore S.P."/>
            <person name="Henske J.K."/>
            <person name="Solomon K.V."/>
            <person name="De Groot R."/>
            <person name="Kuo A."/>
            <person name="Mondo S.J."/>
            <person name="Salamov A.A."/>
            <person name="Labutti K."/>
            <person name="Zhao Z."/>
            <person name="Chiniquy J."/>
            <person name="Barry K."/>
            <person name="Brewer H.M."/>
            <person name="Purvine S.O."/>
            <person name="Wright A.T."/>
            <person name="Boxma B."/>
            <person name="Van Alen T."/>
            <person name="Hackstein J.H."/>
            <person name="Baker S.E."/>
            <person name="Grigoriev I.V."/>
            <person name="O'Malley M.A."/>
        </authorList>
    </citation>
    <scope>NUCLEOTIDE SEQUENCE [LARGE SCALE GENOMIC DNA]</scope>
    <source>
        <strain evidence="3 4">G1</strain>
    </source>
</reference>
<dbReference type="InterPro" id="IPR000608">
    <property type="entry name" value="UBC"/>
</dbReference>
<proteinExistence type="predicted"/>
<dbReference type="SUPFAM" id="SSF54495">
    <property type="entry name" value="UBC-like"/>
    <property type="match status" value="1"/>
</dbReference>
<evidence type="ECO:0000256" key="1">
    <source>
        <dbReference type="SAM" id="MobiDB-lite"/>
    </source>
</evidence>
<sequence>MTDKTSKPINSPPPPPRTVSGTVVHRVPGNSSNNESTFTNLIRRNDILMELKNLKNLNCKNIYILQSNNIYKWLGVIFVRKGLYMGGVFKFNVIFSEYKNRNPVIQFITPINHPLVDKSGYFNPKYNEDINIKTSVLKLLYVLNDVLSNQETFYEFKEEKISNKNAWDAFCNNFEFFDKLVKDCVRNSISDEVLYENYEIETIKFQKMDNDRIIKNKKKILDIYNDLTYLDEKSNIDSIVFRFKRAIESKN</sequence>
<dbReference type="SMART" id="SM00212">
    <property type="entry name" value="UBCc"/>
    <property type="match status" value="1"/>
</dbReference>
<dbReference type="STRING" id="1754190.A0A1Y2D684"/>
<feature type="region of interest" description="Disordered" evidence="1">
    <location>
        <begin position="1"/>
        <end position="32"/>
    </location>
</feature>
<accession>A0A1Y2D684</accession>
<comment type="caution">
    <text evidence="3">The sequence shown here is derived from an EMBL/GenBank/DDBJ whole genome shotgun (WGS) entry which is preliminary data.</text>
</comment>
<dbReference type="EMBL" id="MCOG01000082">
    <property type="protein sequence ID" value="ORY54792.1"/>
    <property type="molecule type" value="Genomic_DNA"/>
</dbReference>
<dbReference type="Proteomes" id="UP000193920">
    <property type="component" value="Unassembled WGS sequence"/>
</dbReference>
<dbReference type="PROSITE" id="PS50127">
    <property type="entry name" value="UBC_2"/>
    <property type="match status" value="1"/>
</dbReference>
<protein>
    <recommendedName>
        <fullName evidence="2">UBC core domain-containing protein</fullName>
    </recommendedName>
</protein>
<dbReference type="AlphaFoldDB" id="A0A1Y2D684"/>
<name>A0A1Y2D684_9FUNG</name>
<gene>
    <name evidence="3" type="ORF">LY90DRAFT_702200</name>
</gene>
<dbReference type="OrthoDB" id="5596422at2759"/>
<evidence type="ECO:0000313" key="3">
    <source>
        <dbReference type="EMBL" id="ORY54792.1"/>
    </source>
</evidence>
<dbReference type="InterPro" id="IPR016135">
    <property type="entry name" value="UBQ-conjugating_enzyme/RWD"/>
</dbReference>
<dbReference type="Gene3D" id="3.10.110.10">
    <property type="entry name" value="Ubiquitin Conjugating Enzyme"/>
    <property type="match status" value="1"/>
</dbReference>
<feature type="domain" description="UBC core" evidence="2">
    <location>
        <begin position="42"/>
        <end position="190"/>
    </location>
</feature>
<keyword evidence="4" id="KW-1185">Reference proteome</keyword>
<dbReference type="Pfam" id="PF00179">
    <property type="entry name" value="UQ_con"/>
    <property type="match status" value="1"/>
</dbReference>
<evidence type="ECO:0000313" key="4">
    <source>
        <dbReference type="Proteomes" id="UP000193920"/>
    </source>
</evidence>
<evidence type="ECO:0000259" key="2">
    <source>
        <dbReference type="PROSITE" id="PS50127"/>
    </source>
</evidence>